<keyword evidence="5 10" id="KW-0547">Nucleotide-binding</keyword>
<evidence type="ECO:0000256" key="10">
    <source>
        <dbReference type="RuleBase" id="RU362087"/>
    </source>
</evidence>
<dbReference type="PANTHER" id="PTHR32039:SF9">
    <property type="entry name" value="MAGNESIUM-CHELATASE SUBUNIT CHLI-2, CHLOROPLASTIC"/>
    <property type="match status" value="1"/>
</dbReference>
<dbReference type="Pfam" id="PF17863">
    <property type="entry name" value="AAA_lid_2"/>
    <property type="match status" value="1"/>
</dbReference>
<feature type="region of interest" description="Disordered" evidence="12">
    <location>
        <begin position="397"/>
        <end position="436"/>
    </location>
</feature>
<evidence type="ECO:0000256" key="9">
    <source>
        <dbReference type="ARBA" id="ARBA00048693"/>
    </source>
</evidence>
<keyword evidence="4 10" id="KW-0436">Ligase</keyword>
<evidence type="ECO:0000256" key="5">
    <source>
        <dbReference type="ARBA" id="ARBA00022741"/>
    </source>
</evidence>
<dbReference type="Proteomes" id="UP001497392">
    <property type="component" value="Unassembled WGS sequence"/>
</dbReference>
<feature type="coiled-coil region" evidence="11">
    <location>
        <begin position="290"/>
        <end position="317"/>
    </location>
</feature>
<evidence type="ECO:0000313" key="14">
    <source>
        <dbReference type="EMBL" id="CAL5218842.1"/>
    </source>
</evidence>
<evidence type="ECO:0000256" key="12">
    <source>
        <dbReference type="SAM" id="MobiDB-lite"/>
    </source>
</evidence>
<evidence type="ECO:0000313" key="15">
    <source>
        <dbReference type="Proteomes" id="UP001497392"/>
    </source>
</evidence>
<keyword evidence="11" id="KW-0175">Coiled coil</keyword>
<evidence type="ECO:0000256" key="4">
    <source>
        <dbReference type="ARBA" id="ARBA00022598"/>
    </source>
</evidence>
<proteinExistence type="inferred from homology"/>
<organism evidence="14 15">
    <name type="scientific">Coccomyxa viridis</name>
    <dbReference type="NCBI Taxonomy" id="1274662"/>
    <lineage>
        <taxon>Eukaryota</taxon>
        <taxon>Viridiplantae</taxon>
        <taxon>Chlorophyta</taxon>
        <taxon>core chlorophytes</taxon>
        <taxon>Trebouxiophyceae</taxon>
        <taxon>Trebouxiophyceae incertae sedis</taxon>
        <taxon>Coccomyxaceae</taxon>
        <taxon>Coccomyxa</taxon>
    </lineage>
</organism>
<comment type="catalytic activity">
    <reaction evidence="9 10">
        <text>protoporphyrin IX + Mg(2+) + ATP + H2O = Mg-protoporphyrin IX + ADP + phosphate + 3 H(+)</text>
        <dbReference type="Rhea" id="RHEA:13961"/>
        <dbReference type="ChEBI" id="CHEBI:15377"/>
        <dbReference type="ChEBI" id="CHEBI:15378"/>
        <dbReference type="ChEBI" id="CHEBI:18420"/>
        <dbReference type="ChEBI" id="CHEBI:30616"/>
        <dbReference type="ChEBI" id="CHEBI:43474"/>
        <dbReference type="ChEBI" id="CHEBI:57306"/>
        <dbReference type="ChEBI" id="CHEBI:60492"/>
        <dbReference type="ChEBI" id="CHEBI:456216"/>
        <dbReference type="EC" id="6.6.1.1"/>
    </reaction>
</comment>
<evidence type="ECO:0000256" key="8">
    <source>
        <dbReference type="ARBA" id="ARBA00038576"/>
    </source>
</evidence>
<dbReference type="Gene3D" id="3.40.50.300">
    <property type="entry name" value="P-loop containing nucleotide triphosphate hydrolases"/>
    <property type="match status" value="1"/>
</dbReference>
<comment type="function">
    <text evidence="10">Involved in chlorophyll biosynthesis. Catalyzes the insertion of magnesium ion into protoporphyrin IX to yield Mg-protoporphyrin IX.</text>
</comment>
<comment type="similarity">
    <text evidence="2 10">Belongs to the Mg-chelatase subunits D/I family.</text>
</comment>
<comment type="subunit">
    <text evidence="10">The magnesium chelatase complex is a heterotrimer consisting of subunits CHLI, CHLD, AND CHLH.</text>
</comment>
<dbReference type="Pfam" id="PF01078">
    <property type="entry name" value="Mg_chelatase"/>
    <property type="match status" value="1"/>
</dbReference>
<comment type="activity regulation">
    <text evidence="10">Redox regulation; active in reducing conditions, inactive in oxidizing conditions.</text>
</comment>
<dbReference type="InterPro" id="IPR027417">
    <property type="entry name" value="P-loop_NTPase"/>
</dbReference>
<dbReference type="InterPro" id="IPR041628">
    <property type="entry name" value="ChlI/MoxR_AAA_lid"/>
</dbReference>
<keyword evidence="6 10" id="KW-0067">ATP-binding</keyword>
<comment type="subcellular location">
    <subcellularLocation>
        <location evidence="10">Plastid</location>
        <location evidence="10">Chloroplast</location>
    </subcellularLocation>
</comment>
<evidence type="ECO:0000256" key="1">
    <source>
        <dbReference type="ARBA" id="ARBA00005173"/>
    </source>
</evidence>
<comment type="subunit">
    <text evidence="8">The magnesium chelatase complex is a heterotrimer consisting of subunits CHLI, CHLD and CHLH.</text>
</comment>
<dbReference type="InterPro" id="IPR011775">
    <property type="entry name" value="Mg_chelatase_ATPase-isu"/>
</dbReference>
<keyword evidence="10" id="KW-0934">Plastid</keyword>
<keyword evidence="3 10" id="KW-0602">Photosynthesis</keyword>
<dbReference type="NCBIfam" id="TIGR02030">
    <property type="entry name" value="BchI-ChlI"/>
    <property type="match status" value="1"/>
</dbReference>
<dbReference type="SUPFAM" id="SSF52540">
    <property type="entry name" value="P-loop containing nucleoside triphosphate hydrolases"/>
    <property type="match status" value="1"/>
</dbReference>
<protein>
    <recommendedName>
        <fullName evidence="10">Mg-protoporphyrin IX chelatase</fullName>
        <ecNumber evidence="10">6.6.1.1</ecNumber>
    </recommendedName>
</protein>
<dbReference type="PANTHER" id="PTHR32039">
    <property type="entry name" value="MAGNESIUM-CHELATASE SUBUNIT CHLI"/>
    <property type="match status" value="1"/>
</dbReference>
<dbReference type="EC" id="6.6.1.1" evidence="10"/>
<feature type="domain" description="AAA+ ATPase" evidence="13">
    <location>
        <begin position="85"/>
        <end position="267"/>
    </location>
</feature>
<dbReference type="Gene3D" id="1.10.8.80">
    <property type="entry name" value="Magnesium chelatase subunit I, C-Terminal domain"/>
    <property type="match status" value="1"/>
</dbReference>
<evidence type="ECO:0000256" key="11">
    <source>
        <dbReference type="SAM" id="Coils"/>
    </source>
</evidence>
<dbReference type="InterPro" id="IPR003593">
    <property type="entry name" value="AAA+_ATPase"/>
</dbReference>
<feature type="compositionally biased region" description="Basic and acidic residues" evidence="12">
    <location>
        <begin position="397"/>
        <end position="412"/>
    </location>
</feature>
<reference evidence="14 15" key="1">
    <citation type="submission" date="2024-06" db="EMBL/GenBank/DDBJ databases">
        <authorList>
            <person name="Kraege A."/>
            <person name="Thomma B."/>
        </authorList>
    </citation>
    <scope>NUCLEOTIDE SEQUENCE [LARGE SCALE GENOMIC DNA]</scope>
</reference>
<dbReference type="InterPro" id="IPR000523">
    <property type="entry name" value="Mg_chelatse_chII-like_cat_dom"/>
</dbReference>
<evidence type="ECO:0000256" key="7">
    <source>
        <dbReference type="ARBA" id="ARBA00023171"/>
    </source>
</evidence>
<dbReference type="InterPro" id="IPR045006">
    <property type="entry name" value="CHLI-like"/>
</dbReference>
<name>A0ABP1FLC9_9CHLO</name>
<gene>
    <name evidence="14" type="primary">g573</name>
    <name evidence="14" type="ORF">VP750_LOCUS501</name>
</gene>
<evidence type="ECO:0000259" key="13">
    <source>
        <dbReference type="SMART" id="SM00382"/>
    </source>
</evidence>
<accession>A0ABP1FLC9</accession>
<evidence type="ECO:0000256" key="2">
    <source>
        <dbReference type="ARBA" id="ARBA00005799"/>
    </source>
</evidence>
<evidence type="ECO:0000256" key="6">
    <source>
        <dbReference type="ARBA" id="ARBA00022840"/>
    </source>
</evidence>
<comment type="caution">
    <text evidence="14">The sequence shown here is derived from an EMBL/GenBank/DDBJ whole genome shotgun (WGS) entry which is preliminary data.</text>
</comment>
<keyword evidence="7 10" id="KW-0149">Chlorophyll biosynthesis</keyword>
<evidence type="ECO:0000256" key="3">
    <source>
        <dbReference type="ARBA" id="ARBA00022531"/>
    </source>
</evidence>
<dbReference type="EMBL" id="CAXHTA020000001">
    <property type="protein sequence ID" value="CAL5218842.1"/>
    <property type="molecule type" value="Genomic_DNA"/>
</dbReference>
<keyword evidence="10" id="KW-0150">Chloroplast</keyword>
<sequence>MAEAAPSFFARHLPSRRLQKGVRIQHPDERARSGRRRGSAHFVRAAAALAEVKGKASRMPSLPFVKVAEQEDMKLALMLNVIDPSIGGVLIMGERGTGKSVAVRAMVDLLPEIEVVAEDAFNSSPSDPKMMGPEALERFNRGEELPVARVKTPLVELPLGATEDRICGTINIEKALQEGVKAYEPGLLAKANRGILYVDEVNLLDDGLVDVVLDSSASGVNTVEREGIGIIHPAKFIMIGSGNPQEGELRPQLLDRFGMSVNVLTMQDIPARTRMVLDRMAFERDPDKFIEQADQEQQELRRKLEDATERVKTIQMDRELKVKISEICSLLDVDGIRGDITTNKAARALAAYQGETTVTLEHVKAVIGLCLNHRLRKDPLDTIDGGTKVKLAFQRMTDPDRAAKDEKARKQAEAAAAKGAEKPKKAGAWGGLPSRV</sequence>
<dbReference type="SMART" id="SM00382">
    <property type="entry name" value="AAA"/>
    <property type="match status" value="1"/>
</dbReference>
<keyword evidence="15" id="KW-1185">Reference proteome</keyword>
<comment type="pathway">
    <text evidence="1 10">Porphyrin-containing compound metabolism; chlorophyll biosynthesis.</text>
</comment>